<evidence type="ECO:0008006" key="3">
    <source>
        <dbReference type="Google" id="ProtNLM"/>
    </source>
</evidence>
<accession>A0ABT9IA79</accession>
<dbReference type="Gene3D" id="3.40.50.620">
    <property type="entry name" value="HUPs"/>
    <property type="match status" value="1"/>
</dbReference>
<proteinExistence type="predicted"/>
<evidence type="ECO:0000313" key="2">
    <source>
        <dbReference type="Proteomes" id="UP001233673"/>
    </source>
</evidence>
<sequence length="245" mass="27869">MTGRDVERVQLLWTGGWDSSFRLMQLLLVEGRAVQPIHVLDTGRPSTLFELRAMEAMRAGLLARLPDPALLAPTRFVLASDHLPGPRDAEIGDRLLRETSMGTQYLWLSGPAAALGWSGVELCIERYESGLSDWQRRVFDEPGRLNGSPESELFRFWSFPVMHLTKEEMREIARSHGFLDLLVLRWSCFRPLDGRPCGRCRPCRLTHDEEVRFANPVLVAARDLARKTRKGLREPAAALALLRRR</sequence>
<dbReference type="EMBL" id="JASNFN010000005">
    <property type="protein sequence ID" value="MDP5182480.1"/>
    <property type="molecule type" value="Genomic_DNA"/>
</dbReference>
<keyword evidence="2" id="KW-1185">Reference proteome</keyword>
<dbReference type="SUPFAM" id="SSF52402">
    <property type="entry name" value="Adenine nucleotide alpha hydrolases-like"/>
    <property type="match status" value="1"/>
</dbReference>
<name>A0ABT9IA79_9ACTN</name>
<dbReference type="RefSeq" id="WP_305999169.1">
    <property type="nucleotide sequence ID" value="NZ_JASNFN010000005.1"/>
</dbReference>
<evidence type="ECO:0000313" key="1">
    <source>
        <dbReference type="EMBL" id="MDP5182480.1"/>
    </source>
</evidence>
<dbReference type="Proteomes" id="UP001233673">
    <property type="component" value="Unassembled WGS sequence"/>
</dbReference>
<gene>
    <name evidence="1" type="ORF">QOZ88_07495</name>
</gene>
<reference evidence="2" key="1">
    <citation type="submission" date="2023-05" db="EMBL/GenBank/DDBJ databases">
        <title>Draft genome of Pseudofrankia sp. BMG5.37.</title>
        <authorList>
            <person name="Gtari M."/>
            <person name="Ghodhbane F."/>
            <person name="Sbissi I."/>
        </authorList>
    </citation>
    <scope>NUCLEOTIDE SEQUENCE [LARGE SCALE GENOMIC DNA]</scope>
    <source>
        <strain evidence="2">BMG 814</strain>
    </source>
</reference>
<comment type="caution">
    <text evidence="1">The sequence shown here is derived from an EMBL/GenBank/DDBJ whole genome shotgun (WGS) entry which is preliminary data.</text>
</comment>
<dbReference type="InterPro" id="IPR014729">
    <property type="entry name" value="Rossmann-like_a/b/a_fold"/>
</dbReference>
<protein>
    <recommendedName>
        <fullName evidence="3">7-cyano-7-deazaguanine synthase</fullName>
    </recommendedName>
</protein>
<organism evidence="1 2">
    <name type="scientific">Blastococcus carthaginiensis</name>
    <dbReference type="NCBI Taxonomy" id="3050034"/>
    <lineage>
        <taxon>Bacteria</taxon>
        <taxon>Bacillati</taxon>
        <taxon>Actinomycetota</taxon>
        <taxon>Actinomycetes</taxon>
        <taxon>Geodermatophilales</taxon>
        <taxon>Geodermatophilaceae</taxon>
        <taxon>Blastococcus</taxon>
    </lineage>
</organism>